<dbReference type="GO" id="GO:0004867">
    <property type="term" value="F:serine-type endopeptidase inhibitor activity"/>
    <property type="evidence" value="ECO:0007669"/>
    <property type="project" value="InterPro"/>
</dbReference>
<sequence length="332" mass="36400">MDSRFLTPFTSMKLKKSTLQTRKLEDSHGMSAATGPETVMQSLQGSNLQPGSTLKKPYNPRIKVSRTSADGDPHFVVDFPLSKLTVCFNIDGQPGDILRLVSDHADSGVTVNGALIGAPAPPNGHKKQRTYFRTITILVNKPERSYLEVTPHRVILDGGDRLVLPCNQSMVVGSRGLEVSVSANANVTVTIQGTIAFVILIHLYKKPAPYQRDHLGFYISSSKGLSGNCHGLLGQFLNQDARLAEEPAGLSKNTTSPPFPKTDEKSEKVLKVKGHQVPVVWKQRKIYNGEEQIDCWFARNAAQLLDGEYKDYLAAHPFDSETTFGLGLSRGL</sequence>
<evidence type="ECO:0000313" key="2">
    <source>
        <dbReference type="EMBL" id="KAF6387101.1"/>
    </source>
</evidence>
<reference evidence="2 3" key="1">
    <citation type="journal article" date="2020" name="Nature">
        <title>Six reference-quality genomes reveal evolution of bat adaptations.</title>
        <authorList>
            <person name="Jebb D."/>
            <person name="Huang Z."/>
            <person name="Pippel M."/>
            <person name="Hughes G.M."/>
            <person name="Lavrichenko K."/>
            <person name="Devanna P."/>
            <person name="Winkler S."/>
            <person name="Jermiin L.S."/>
            <person name="Skirmuntt E.C."/>
            <person name="Katzourakis A."/>
            <person name="Burkitt-Gray L."/>
            <person name="Ray D.A."/>
            <person name="Sullivan K.A.M."/>
            <person name="Roscito J.G."/>
            <person name="Kirilenko B.M."/>
            <person name="Davalos L.M."/>
            <person name="Corthals A.P."/>
            <person name="Power M.L."/>
            <person name="Jones G."/>
            <person name="Ransome R.D."/>
            <person name="Dechmann D.K.N."/>
            <person name="Locatelli A.G."/>
            <person name="Puechmaille S.J."/>
            <person name="Fedrigo O."/>
            <person name="Jarvis E.D."/>
            <person name="Hiller M."/>
            <person name="Vernes S.C."/>
            <person name="Myers E.W."/>
            <person name="Teeling E.C."/>
        </authorList>
    </citation>
    <scope>NUCLEOTIDE SEQUENCE [LARGE SCALE GENOMIC DNA]</scope>
    <source>
        <strain evidence="2">MMyoMyo1</strain>
        <tissue evidence="2">Flight muscle</tissue>
    </source>
</reference>
<evidence type="ECO:0000313" key="3">
    <source>
        <dbReference type="Proteomes" id="UP000527355"/>
    </source>
</evidence>
<evidence type="ECO:0000259" key="1">
    <source>
        <dbReference type="Pfam" id="PF06668"/>
    </source>
</evidence>
<dbReference type="VEuPathDB" id="HostDB:GeneID_118672152"/>
<dbReference type="PANTHER" id="PTHR10338:SF62">
    <property type="entry name" value="INTER-ALPHA-TRYPSIN INHIBITOR HEAVY CHAIN H5"/>
    <property type="match status" value="1"/>
</dbReference>
<proteinExistence type="predicted"/>
<comment type="caution">
    <text evidence="2">The sequence shown here is derived from an EMBL/GenBank/DDBJ whole genome shotgun (WGS) entry which is preliminary data.</text>
</comment>
<keyword evidence="3" id="KW-1185">Reference proteome</keyword>
<dbReference type="PANTHER" id="PTHR10338">
    <property type="entry name" value="INTER-ALPHA-TRYPSIN INHIBITOR HEAVY CHAIN FAMILY MEMBER"/>
    <property type="match status" value="1"/>
</dbReference>
<protein>
    <submittedName>
        <fullName evidence="2">Inter-alpha-trypsin inhibitor heavy chain 5</fullName>
    </submittedName>
</protein>
<accession>A0A7J8ALE1</accession>
<dbReference type="GO" id="GO:0030212">
    <property type="term" value="P:hyaluronan metabolic process"/>
    <property type="evidence" value="ECO:0007669"/>
    <property type="project" value="InterPro"/>
</dbReference>
<feature type="domain" description="Inter-alpha-trypsin inhibitor heavy chain C-terminal" evidence="1">
    <location>
        <begin position="107"/>
        <end position="300"/>
    </location>
</feature>
<gene>
    <name evidence="2" type="ORF">mMyoMyo1_007012</name>
</gene>
<organism evidence="2 3">
    <name type="scientific">Myotis myotis</name>
    <name type="common">Greater mouse-eared bat</name>
    <name type="synonym">Vespertilio myotis</name>
    <dbReference type="NCBI Taxonomy" id="51298"/>
    <lineage>
        <taxon>Eukaryota</taxon>
        <taxon>Metazoa</taxon>
        <taxon>Chordata</taxon>
        <taxon>Craniata</taxon>
        <taxon>Vertebrata</taxon>
        <taxon>Euteleostomi</taxon>
        <taxon>Mammalia</taxon>
        <taxon>Eutheria</taxon>
        <taxon>Laurasiatheria</taxon>
        <taxon>Chiroptera</taxon>
        <taxon>Yangochiroptera</taxon>
        <taxon>Vespertilionidae</taxon>
        <taxon>Myotis</taxon>
    </lineage>
</organism>
<name>A0A7J8ALE1_MYOMY</name>
<dbReference type="Pfam" id="PF06668">
    <property type="entry name" value="ITI_HC_C"/>
    <property type="match status" value="1"/>
</dbReference>
<dbReference type="AlphaFoldDB" id="A0A7J8ALE1"/>
<dbReference type="Proteomes" id="UP000527355">
    <property type="component" value="Unassembled WGS sequence"/>
</dbReference>
<dbReference type="InterPro" id="IPR050934">
    <property type="entry name" value="ITIH"/>
</dbReference>
<dbReference type="EMBL" id="JABWUV010000001">
    <property type="protein sequence ID" value="KAF6387101.1"/>
    <property type="molecule type" value="Genomic_DNA"/>
</dbReference>
<dbReference type="InterPro" id="IPR010600">
    <property type="entry name" value="ITI_HC_C"/>
</dbReference>